<dbReference type="GO" id="GO:0098687">
    <property type="term" value="C:chromosomal region"/>
    <property type="evidence" value="ECO:0007669"/>
    <property type="project" value="UniProtKB-ARBA"/>
</dbReference>
<evidence type="ECO:0000313" key="6">
    <source>
        <dbReference type="EMBL" id="EDW27979.1"/>
    </source>
</evidence>
<dbReference type="AlphaFoldDB" id="B4GYW1"/>
<dbReference type="PANTHER" id="PTHR48026:SF14">
    <property type="entry name" value="HETEROGENEOUS NUCLEAR RIBONUCLEOPROTEIN A1"/>
    <property type="match status" value="1"/>
</dbReference>
<evidence type="ECO:0000259" key="5">
    <source>
        <dbReference type="PROSITE" id="PS50102"/>
    </source>
</evidence>
<dbReference type="Proteomes" id="UP000008744">
    <property type="component" value="Unassembled WGS sequence"/>
</dbReference>
<dbReference type="PANTHER" id="PTHR48026">
    <property type="entry name" value="HOMOLOGOUS TO DROSOPHILA SQD (SQUID) PROTEIN"/>
    <property type="match status" value="1"/>
</dbReference>
<keyword evidence="1" id="KW-0677">Repeat</keyword>
<dbReference type="InterPro" id="IPR035979">
    <property type="entry name" value="RBD_domain_sf"/>
</dbReference>
<dbReference type="Gene3D" id="3.30.70.330">
    <property type="match status" value="2"/>
</dbReference>
<dbReference type="eggNOG" id="KOG0118">
    <property type="taxonomic scope" value="Eukaryota"/>
</dbReference>
<feature type="domain" description="RRM" evidence="5">
    <location>
        <begin position="35"/>
        <end position="112"/>
    </location>
</feature>
<evidence type="ECO:0000256" key="2">
    <source>
        <dbReference type="ARBA" id="ARBA00022884"/>
    </source>
</evidence>
<reference evidence="6 7" key="1">
    <citation type="journal article" date="2007" name="Nature">
        <title>Evolution of genes and genomes on the Drosophila phylogeny.</title>
        <authorList>
            <consortium name="Drosophila 12 Genomes Consortium"/>
            <person name="Clark A.G."/>
            <person name="Eisen M.B."/>
            <person name="Smith D.R."/>
            <person name="Bergman C.M."/>
            <person name="Oliver B."/>
            <person name="Markow T.A."/>
            <person name="Kaufman T.C."/>
            <person name="Kellis M."/>
            <person name="Gelbart W."/>
            <person name="Iyer V.N."/>
            <person name="Pollard D.A."/>
            <person name="Sackton T.B."/>
            <person name="Larracuente A.M."/>
            <person name="Singh N.D."/>
            <person name="Abad J.P."/>
            <person name="Abt D.N."/>
            <person name="Adryan B."/>
            <person name="Aguade M."/>
            <person name="Akashi H."/>
            <person name="Anderson W.W."/>
            <person name="Aquadro C.F."/>
            <person name="Ardell D.H."/>
            <person name="Arguello R."/>
            <person name="Artieri C.G."/>
            <person name="Barbash D.A."/>
            <person name="Barker D."/>
            <person name="Barsanti P."/>
            <person name="Batterham P."/>
            <person name="Batzoglou S."/>
            <person name="Begun D."/>
            <person name="Bhutkar A."/>
            <person name="Blanco E."/>
            <person name="Bosak S.A."/>
            <person name="Bradley R.K."/>
            <person name="Brand A.D."/>
            <person name="Brent M.R."/>
            <person name="Brooks A.N."/>
            <person name="Brown R.H."/>
            <person name="Butlin R.K."/>
            <person name="Caggese C."/>
            <person name="Calvi B.R."/>
            <person name="Bernardo de Carvalho A."/>
            <person name="Caspi A."/>
            <person name="Castrezana S."/>
            <person name="Celniker S.E."/>
            <person name="Chang J.L."/>
            <person name="Chapple C."/>
            <person name="Chatterji S."/>
            <person name="Chinwalla A."/>
            <person name="Civetta A."/>
            <person name="Clifton S.W."/>
            <person name="Comeron J.M."/>
            <person name="Costello J.C."/>
            <person name="Coyne J.A."/>
            <person name="Daub J."/>
            <person name="David R.G."/>
            <person name="Delcher A.L."/>
            <person name="Delehaunty K."/>
            <person name="Do C.B."/>
            <person name="Ebling H."/>
            <person name="Edwards K."/>
            <person name="Eickbush T."/>
            <person name="Evans J.D."/>
            <person name="Filipski A."/>
            <person name="Findeiss S."/>
            <person name="Freyhult E."/>
            <person name="Fulton L."/>
            <person name="Fulton R."/>
            <person name="Garcia A.C."/>
            <person name="Gardiner A."/>
            <person name="Garfield D.A."/>
            <person name="Garvin B.E."/>
            <person name="Gibson G."/>
            <person name="Gilbert D."/>
            <person name="Gnerre S."/>
            <person name="Godfrey J."/>
            <person name="Good R."/>
            <person name="Gotea V."/>
            <person name="Gravely B."/>
            <person name="Greenberg A.J."/>
            <person name="Griffiths-Jones S."/>
            <person name="Gross S."/>
            <person name="Guigo R."/>
            <person name="Gustafson E.A."/>
            <person name="Haerty W."/>
            <person name="Hahn M.W."/>
            <person name="Halligan D.L."/>
            <person name="Halpern A.L."/>
            <person name="Halter G.M."/>
            <person name="Han M.V."/>
            <person name="Heger A."/>
            <person name="Hillier L."/>
            <person name="Hinrichs A.S."/>
            <person name="Holmes I."/>
            <person name="Hoskins R.A."/>
            <person name="Hubisz M.J."/>
            <person name="Hultmark D."/>
            <person name="Huntley M.A."/>
            <person name="Jaffe D.B."/>
            <person name="Jagadeeshan S."/>
            <person name="Jeck W.R."/>
            <person name="Johnson J."/>
            <person name="Jones C.D."/>
            <person name="Jordan W.C."/>
            <person name="Karpen G.H."/>
            <person name="Kataoka E."/>
            <person name="Keightley P.D."/>
            <person name="Kheradpour P."/>
            <person name="Kirkness E.F."/>
            <person name="Koerich L.B."/>
            <person name="Kristiansen K."/>
            <person name="Kudrna D."/>
            <person name="Kulathinal R.J."/>
            <person name="Kumar S."/>
            <person name="Kwok R."/>
            <person name="Lander E."/>
            <person name="Langley C.H."/>
            <person name="Lapoint R."/>
            <person name="Lazzaro B.P."/>
            <person name="Lee S.J."/>
            <person name="Levesque L."/>
            <person name="Li R."/>
            <person name="Lin C.F."/>
            <person name="Lin M.F."/>
            <person name="Lindblad-Toh K."/>
            <person name="Llopart A."/>
            <person name="Long M."/>
            <person name="Low L."/>
            <person name="Lozovsky E."/>
            <person name="Lu J."/>
            <person name="Luo M."/>
            <person name="Machado C.A."/>
            <person name="Makalowski W."/>
            <person name="Marzo M."/>
            <person name="Matsuda M."/>
            <person name="Matzkin L."/>
            <person name="McAllister B."/>
            <person name="McBride C.S."/>
            <person name="McKernan B."/>
            <person name="McKernan K."/>
            <person name="Mendez-Lago M."/>
            <person name="Minx P."/>
            <person name="Mollenhauer M.U."/>
            <person name="Montooth K."/>
            <person name="Mount S.M."/>
            <person name="Mu X."/>
            <person name="Myers E."/>
            <person name="Negre B."/>
            <person name="Newfeld S."/>
            <person name="Nielsen R."/>
            <person name="Noor M.A."/>
            <person name="O'Grady P."/>
            <person name="Pachter L."/>
            <person name="Papaceit M."/>
            <person name="Parisi M.J."/>
            <person name="Parisi M."/>
            <person name="Parts L."/>
            <person name="Pedersen J.S."/>
            <person name="Pesole G."/>
            <person name="Phillippy A.M."/>
            <person name="Ponting C.P."/>
            <person name="Pop M."/>
            <person name="Porcelli D."/>
            <person name="Powell J.R."/>
            <person name="Prohaska S."/>
            <person name="Pruitt K."/>
            <person name="Puig M."/>
            <person name="Quesneville H."/>
            <person name="Ram K.R."/>
            <person name="Rand D."/>
            <person name="Rasmussen M.D."/>
            <person name="Reed L.K."/>
            <person name="Reenan R."/>
            <person name="Reily A."/>
            <person name="Remington K.A."/>
            <person name="Rieger T.T."/>
            <person name="Ritchie M.G."/>
            <person name="Robin C."/>
            <person name="Rogers Y.H."/>
            <person name="Rohde C."/>
            <person name="Rozas J."/>
            <person name="Rubenfield M.J."/>
            <person name="Ruiz A."/>
            <person name="Russo S."/>
            <person name="Salzberg S.L."/>
            <person name="Sanchez-Gracia A."/>
            <person name="Saranga D.J."/>
            <person name="Sato H."/>
            <person name="Schaeffer S.W."/>
            <person name="Schatz M.C."/>
            <person name="Schlenke T."/>
            <person name="Schwartz R."/>
            <person name="Segarra C."/>
            <person name="Singh R.S."/>
            <person name="Sirot L."/>
            <person name="Sirota M."/>
            <person name="Sisneros N.B."/>
            <person name="Smith C.D."/>
            <person name="Smith T.F."/>
            <person name="Spieth J."/>
            <person name="Stage D.E."/>
            <person name="Stark A."/>
            <person name="Stephan W."/>
            <person name="Strausberg R.L."/>
            <person name="Strempel S."/>
            <person name="Sturgill D."/>
            <person name="Sutton G."/>
            <person name="Sutton G.G."/>
            <person name="Tao W."/>
            <person name="Teichmann S."/>
            <person name="Tobari Y.N."/>
            <person name="Tomimura Y."/>
            <person name="Tsolas J.M."/>
            <person name="Valente V.L."/>
            <person name="Venter E."/>
            <person name="Venter J.C."/>
            <person name="Vicario S."/>
            <person name="Vieira F.G."/>
            <person name="Vilella A.J."/>
            <person name="Villasante A."/>
            <person name="Walenz B."/>
            <person name="Wang J."/>
            <person name="Wasserman M."/>
            <person name="Watts T."/>
            <person name="Wilson D."/>
            <person name="Wilson R.K."/>
            <person name="Wing R.A."/>
            <person name="Wolfner M.F."/>
            <person name="Wong A."/>
            <person name="Wong G.K."/>
            <person name="Wu C.I."/>
            <person name="Wu G."/>
            <person name="Yamamoto D."/>
            <person name="Yang H.P."/>
            <person name="Yang S.P."/>
            <person name="Yorke J.A."/>
            <person name="Yoshida K."/>
            <person name="Zdobnov E."/>
            <person name="Zhang P."/>
            <person name="Zhang Y."/>
            <person name="Zimin A.V."/>
            <person name="Baldwin J."/>
            <person name="Abdouelleil A."/>
            <person name="Abdulkadir J."/>
            <person name="Abebe A."/>
            <person name="Abera B."/>
            <person name="Abreu J."/>
            <person name="Acer S.C."/>
            <person name="Aftuck L."/>
            <person name="Alexander A."/>
            <person name="An P."/>
            <person name="Anderson E."/>
            <person name="Anderson S."/>
            <person name="Arachi H."/>
            <person name="Azer M."/>
            <person name="Bachantsang P."/>
            <person name="Barry A."/>
            <person name="Bayul T."/>
            <person name="Berlin A."/>
            <person name="Bessette D."/>
            <person name="Bloom T."/>
            <person name="Blye J."/>
            <person name="Boguslavskiy L."/>
            <person name="Bonnet C."/>
            <person name="Boukhgalter B."/>
            <person name="Bourzgui I."/>
            <person name="Brown A."/>
            <person name="Cahill P."/>
            <person name="Channer S."/>
            <person name="Cheshatsang Y."/>
            <person name="Chuda L."/>
            <person name="Citroen M."/>
            <person name="Collymore A."/>
            <person name="Cooke P."/>
            <person name="Costello M."/>
            <person name="D'Aco K."/>
            <person name="Daza R."/>
            <person name="De Haan G."/>
            <person name="DeGray S."/>
            <person name="DeMaso C."/>
            <person name="Dhargay N."/>
            <person name="Dooley K."/>
            <person name="Dooley E."/>
            <person name="Doricent M."/>
            <person name="Dorje P."/>
            <person name="Dorjee K."/>
            <person name="Dupes A."/>
            <person name="Elong R."/>
            <person name="Falk J."/>
            <person name="Farina A."/>
            <person name="Faro S."/>
            <person name="Ferguson D."/>
            <person name="Fisher S."/>
            <person name="Foley C.D."/>
            <person name="Franke A."/>
            <person name="Friedrich D."/>
            <person name="Gadbois L."/>
            <person name="Gearin G."/>
            <person name="Gearin C.R."/>
            <person name="Giannoukos G."/>
            <person name="Goode T."/>
            <person name="Graham J."/>
            <person name="Grandbois E."/>
            <person name="Grewal S."/>
            <person name="Gyaltsen K."/>
            <person name="Hafez N."/>
            <person name="Hagos B."/>
            <person name="Hall J."/>
            <person name="Henson C."/>
            <person name="Hollinger A."/>
            <person name="Honan T."/>
            <person name="Huard M.D."/>
            <person name="Hughes L."/>
            <person name="Hurhula B."/>
            <person name="Husby M.E."/>
            <person name="Kamat A."/>
            <person name="Kanga B."/>
            <person name="Kashin S."/>
            <person name="Khazanovich D."/>
            <person name="Kisner P."/>
            <person name="Lance K."/>
            <person name="Lara M."/>
            <person name="Lee W."/>
            <person name="Lennon N."/>
            <person name="Letendre F."/>
            <person name="LeVine R."/>
            <person name="Lipovsky A."/>
            <person name="Liu X."/>
            <person name="Liu J."/>
            <person name="Liu S."/>
            <person name="Lokyitsang T."/>
            <person name="Lokyitsang Y."/>
            <person name="Lubonja R."/>
            <person name="Lui A."/>
            <person name="MacDonald P."/>
            <person name="Magnisalis V."/>
            <person name="Maru K."/>
            <person name="Matthews C."/>
            <person name="McCusker W."/>
            <person name="McDonough S."/>
            <person name="Mehta T."/>
            <person name="Meldrim J."/>
            <person name="Meneus L."/>
            <person name="Mihai O."/>
            <person name="Mihalev A."/>
            <person name="Mihova T."/>
            <person name="Mittelman R."/>
            <person name="Mlenga V."/>
            <person name="Montmayeur A."/>
            <person name="Mulrain L."/>
            <person name="Navidi A."/>
            <person name="Naylor J."/>
            <person name="Negash T."/>
            <person name="Nguyen T."/>
            <person name="Nguyen N."/>
            <person name="Nicol R."/>
            <person name="Norbu C."/>
            <person name="Norbu N."/>
            <person name="Novod N."/>
            <person name="O'Neill B."/>
            <person name="Osman S."/>
            <person name="Markiewicz E."/>
            <person name="Oyono O.L."/>
            <person name="Patti C."/>
            <person name="Phunkhang P."/>
            <person name="Pierre F."/>
            <person name="Priest M."/>
            <person name="Raghuraman S."/>
            <person name="Rege F."/>
            <person name="Reyes R."/>
            <person name="Rise C."/>
            <person name="Rogov P."/>
            <person name="Ross K."/>
            <person name="Ryan E."/>
            <person name="Settipalli S."/>
            <person name="Shea T."/>
            <person name="Sherpa N."/>
            <person name="Shi L."/>
            <person name="Shih D."/>
            <person name="Sparrow T."/>
            <person name="Spaulding J."/>
            <person name="Stalker J."/>
            <person name="Stange-Thomann N."/>
            <person name="Stavropoulos S."/>
            <person name="Stone C."/>
            <person name="Strader C."/>
            <person name="Tesfaye S."/>
            <person name="Thomson T."/>
            <person name="Thoulutsang Y."/>
            <person name="Thoulutsang D."/>
            <person name="Topham K."/>
            <person name="Topping I."/>
            <person name="Tsamla T."/>
            <person name="Vassiliev H."/>
            <person name="Vo A."/>
            <person name="Wangchuk T."/>
            <person name="Wangdi T."/>
            <person name="Weiand M."/>
            <person name="Wilkinson J."/>
            <person name="Wilson A."/>
            <person name="Yadav S."/>
            <person name="Young G."/>
            <person name="Yu Q."/>
            <person name="Zembek L."/>
            <person name="Zhong D."/>
            <person name="Zimmer A."/>
            <person name="Zwirko Z."/>
            <person name="Jaffe D.B."/>
            <person name="Alvarez P."/>
            <person name="Brockman W."/>
            <person name="Butler J."/>
            <person name="Chin C."/>
            <person name="Gnerre S."/>
            <person name="Grabherr M."/>
            <person name="Kleber M."/>
            <person name="Mauceli E."/>
            <person name="MacCallum I."/>
        </authorList>
    </citation>
    <scope>NUCLEOTIDE SEQUENCE [LARGE SCALE GENOMIC DNA]</scope>
    <source>
        <strain evidence="7">MSH-3 / Tucson 14011-0111.49</strain>
    </source>
</reference>
<dbReference type="GO" id="GO:0003730">
    <property type="term" value="F:mRNA 3'-UTR binding"/>
    <property type="evidence" value="ECO:0007669"/>
    <property type="project" value="TreeGrafter"/>
</dbReference>
<dbReference type="InterPro" id="IPR012677">
    <property type="entry name" value="Nucleotide-bd_a/b_plait_sf"/>
</dbReference>
<dbReference type="HOGENOM" id="CLU_012062_1_5_1"/>
<evidence type="ECO:0000256" key="3">
    <source>
        <dbReference type="PROSITE-ProRule" id="PRU00176"/>
    </source>
</evidence>
<name>B4GYW1_DROPE</name>
<dbReference type="FunFam" id="3.30.70.330:FF:000040">
    <property type="entry name" value="Heterogeneous nuclear ribonucleoprotein A2/B1"/>
    <property type="match status" value="1"/>
</dbReference>
<dbReference type="PROSITE" id="PS50102">
    <property type="entry name" value="RRM"/>
    <property type="match status" value="2"/>
</dbReference>
<evidence type="ECO:0000256" key="1">
    <source>
        <dbReference type="ARBA" id="ARBA00022737"/>
    </source>
</evidence>
<keyword evidence="2 3" id="KW-0694">RNA-binding</keyword>
<dbReference type="STRING" id="7234.B4GYW1"/>
<evidence type="ECO:0000313" key="7">
    <source>
        <dbReference type="Proteomes" id="UP000008744"/>
    </source>
</evidence>
<dbReference type="SMR" id="B4GYW1"/>
<dbReference type="EMBL" id="CH479198">
    <property type="protein sequence ID" value="EDW27979.1"/>
    <property type="molecule type" value="Genomic_DNA"/>
</dbReference>
<feature type="region of interest" description="Disordered" evidence="4">
    <location>
        <begin position="1"/>
        <end position="20"/>
    </location>
</feature>
<dbReference type="SMART" id="SM00360">
    <property type="entry name" value="RRM"/>
    <property type="match status" value="2"/>
</dbReference>
<keyword evidence="7" id="KW-1185">Reference proteome</keyword>
<feature type="domain" description="RRM" evidence="5">
    <location>
        <begin position="126"/>
        <end position="180"/>
    </location>
</feature>
<evidence type="ECO:0000256" key="4">
    <source>
        <dbReference type="SAM" id="MobiDB-lite"/>
    </source>
</evidence>
<organism evidence="7">
    <name type="scientific">Drosophila persimilis</name>
    <name type="common">Fruit fly</name>
    <dbReference type="NCBI Taxonomy" id="7234"/>
    <lineage>
        <taxon>Eukaryota</taxon>
        <taxon>Metazoa</taxon>
        <taxon>Ecdysozoa</taxon>
        <taxon>Arthropoda</taxon>
        <taxon>Hexapoda</taxon>
        <taxon>Insecta</taxon>
        <taxon>Pterygota</taxon>
        <taxon>Neoptera</taxon>
        <taxon>Endopterygota</taxon>
        <taxon>Diptera</taxon>
        <taxon>Brachycera</taxon>
        <taxon>Muscomorpha</taxon>
        <taxon>Ephydroidea</taxon>
        <taxon>Drosophilidae</taxon>
        <taxon>Drosophila</taxon>
        <taxon>Sophophora</taxon>
    </lineage>
</organism>
<dbReference type="OrthoDB" id="1875751at2759"/>
<dbReference type="Pfam" id="PF00076">
    <property type="entry name" value="RRM_1"/>
    <property type="match status" value="2"/>
</dbReference>
<dbReference type="OMA" id="MDWRTNT"/>
<gene>
    <name evidence="6" type="primary">Dper\GL27263</name>
    <name evidence="6" type="ORF">Dper_GL27263</name>
</gene>
<protein>
    <submittedName>
        <fullName evidence="6">GL27263</fullName>
    </submittedName>
</protein>
<dbReference type="InterPro" id="IPR000504">
    <property type="entry name" value="RRM_dom"/>
</dbReference>
<dbReference type="SUPFAM" id="SSF54928">
    <property type="entry name" value="RNA-binding domain, RBD"/>
    <property type="match status" value="1"/>
</dbReference>
<sequence>MRIKEETSGEDPPSTETIEIPDREDDDICELEHLRKLFIGGLAPYTTEEGLKVFYGQWGKVVDVVVMRDAATKRSRGFGFITYTKSAMVDKAQENRPHIIDGKTVEAKRALPRPERETRETNISVKKLFVGGLKDNHDEDCLREYFVQFGRVVSVKLLTDKTTGKRRGFAFIEFDDYDAVGQGNTQHTAASLWIRAVQFSSSAAEWKRTAAKGRVKRFGGRWRQCQ</sequence>
<proteinExistence type="predicted"/>
<dbReference type="PhylomeDB" id="B4GYW1"/>
<dbReference type="GO" id="GO:0071013">
    <property type="term" value="C:catalytic step 2 spliceosome"/>
    <property type="evidence" value="ECO:0007669"/>
    <property type="project" value="TreeGrafter"/>
</dbReference>
<accession>B4GYW1</accession>
<dbReference type="GO" id="GO:0000398">
    <property type="term" value="P:mRNA splicing, via spliceosome"/>
    <property type="evidence" value="ECO:0007669"/>
    <property type="project" value="TreeGrafter"/>
</dbReference>